<name>A0A1H7UAT6_9GAMM</name>
<dbReference type="EMBL" id="FOBI01000036">
    <property type="protein sequence ID" value="SEL93909.1"/>
    <property type="molecule type" value="Genomic_DNA"/>
</dbReference>
<reference evidence="3" key="1">
    <citation type="submission" date="2016-10" db="EMBL/GenBank/DDBJ databases">
        <authorList>
            <person name="Varghese N."/>
            <person name="Submissions S."/>
        </authorList>
    </citation>
    <scope>NUCLEOTIDE SEQUENCE [LARGE SCALE GENOMIC DNA]</scope>
    <source>
        <strain evidence="3">CGMCC 1.9127</strain>
    </source>
</reference>
<dbReference type="Proteomes" id="UP000199297">
    <property type="component" value="Unassembled WGS sequence"/>
</dbReference>
<evidence type="ECO:0000313" key="3">
    <source>
        <dbReference type="Proteomes" id="UP000199297"/>
    </source>
</evidence>
<keyword evidence="1" id="KW-1133">Transmembrane helix</keyword>
<accession>A0A1H7UAT6</accession>
<proteinExistence type="predicted"/>
<feature type="transmembrane region" description="Helical" evidence="1">
    <location>
        <begin position="47"/>
        <end position="67"/>
    </location>
</feature>
<keyword evidence="3" id="KW-1185">Reference proteome</keyword>
<keyword evidence="1" id="KW-0472">Membrane</keyword>
<feature type="transmembrane region" description="Helical" evidence="1">
    <location>
        <begin position="20"/>
        <end position="41"/>
    </location>
</feature>
<sequence length="69" mass="7877">MDLAEKGGVSPQNSIHFVRIQLVFFSCYFLLPPLFYVLFQLQAADEHIIFLCIIFALVMDSLTGIILKK</sequence>
<organism evidence="2 3">
    <name type="scientific">Colwellia chukchiensis</name>
    <dbReference type="NCBI Taxonomy" id="641665"/>
    <lineage>
        <taxon>Bacteria</taxon>
        <taxon>Pseudomonadati</taxon>
        <taxon>Pseudomonadota</taxon>
        <taxon>Gammaproteobacteria</taxon>
        <taxon>Alteromonadales</taxon>
        <taxon>Colwelliaceae</taxon>
        <taxon>Colwellia</taxon>
    </lineage>
</organism>
<evidence type="ECO:0000256" key="1">
    <source>
        <dbReference type="SAM" id="Phobius"/>
    </source>
</evidence>
<evidence type="ECO:0000313" key="2">
    <source>
        <dbReference type="EMBL" id="SEL93909.1"/>
    </source>
</evidence>
<protein>
    <submittedName>
        <fullName evidence="2">Uncharacterized protein</fullName>
    </submittedName>
</protein>
<keyword evidence="1" id="KW-0812">Transmembrane</keyword>
<dbReference type="AlphaFoldDB" id="A0A1H7UAT6"/>
<gene>
    <name evidence="2" type="ORF">SAMN05216262_1369</name>
</gene>